<sequence length="413" mass="42846">MPQFQRFAQALDRAYAAEDKEALQALLEDEWPIVQQKIVKPLDAMVPSLSAEVAKETASLEAYARRFRGTMAAVAAAVLGVTLVLALLVIRSLMAGVGAAIAVAEALARGDLSQPAGGRGSDELGQLLRALDGTVERLRGTIAGVRGGTRAIAGASREIAVGNADLSRRTEEQATSLEETASALEELTGTVQRNAENARAASALANGAAKVAGQGGDVIEQVVKTMGAIDASSHRIADITGVIDGIAFQTNILALNAAVEAARAGDQGRGFAVVAGEVRTLAQRCATAAREIRQLVAASAGEVQEGSRLVAAAGRTMADIVQSVQRVDGFIADIAAASRQQAQGLEEVNQAMGQMDRVTQQNAALVEQASAAAESLREQAQGLVKAVAVFRVEERPVASESQPELPALAWMPA</sequence>
<dbReference type="InterPro" id="IPR003660">
    <property type="entry name" value="HAMP_dom"/>
</dbReference>
<dbReference type="FunFam" id="1.10.287.950:FF:000001">
    <property type="entry name" value="Methyl-accepting chemotaxis sensory transducer"/>
    <property type="match status" value="1"/>
</dbReference>
<dbReference type="GO" id="GO:0007165">
    <property type="term" value="P:signal transduction"/>
    <property type="evidence" value="ECO:0007669"/>
    <property type="project" value="UniProtKB-KW"/>
</dbReference>
<dbReference type="InterPro" id="IPR051310">
    <property type="entry name" value="MCP_chemotaxis"/>
</dbReference>
<evidence type="ECO:0000256" key="4">
    <source>
        <dbReference type="PROSITE-ProRule" id="PRU00284"/>
    </source>
</evidence>
<evidence type="ECO:0000256" key="1">
    <source>
        <dbReference type="ARBA" id="ARBA00004370"/>
    </source>
</evidence>
<dbReference type="GO" id="GO:0005886">
    <property type="term" value="C:plasma membrane"/>
    <property type="evidence" value="ECO:0007669"/>
    <property type="project" value="TreeGrafter"/>
</dbReference>
<feature type="coiled-coil region" evidence="5">
    <location>
        <begin position="348"/>
        <end position="386"/>
    </location>
</feature>
<accession>A0A848H351</accession>
<comment type="caution">
    <text evidence="9">The sequence shown here is derived from an EMBL/GenBank/DDBJ whole genome shotgun (WGS) entry which is preliminary data.</text>
</comment>
<evidence type="ECO:0000259" key="7">
    <source>
        <dbReference type="PROSITE" id="PS50111"/>
    </source>
</evidence>
<name>A0A848H351_9BURK</name>
<reference evidence="9 10" key="1">
    <citation type="submission" date="2020-04" db="EMBL/GenBank/DDBJ databases">
        <title>Ramlibacter sp. G-1-2-2 isolated from soil.</title>
        <authorList>
            <person name="Dahal R.H."/>
        </authorList>
    </citation>
    <scope>NUCLEOTIDE SEQUENCE [LARGE SCALE GENOMIC DNA]</scope>
    <source>
        <strain evidence="9 10">G-1-2-2</strain>
    </source>
</reference>
<comment type="subcellular location">
    <subcellularLocation>
        <location evidence="1">Membrane</location>
    </subcellularLocation>
</comment>
<dbReference type="PROSITE" id="PS50111">
    <property type="entry name" value="CHEMOTAXIS_TRANSDUC_2"/>
    <property type="match status" value="1"/>
</dbReference>
<dbReference type="Pfam" id="PF00015">
    <property type="entry name" value="MCPsignal"/>
    <property type="match status" value="1"/>
</dbReference>
<evidence type="ECO:0000259" key="8">
    <source>
        <dbReference type="PROSITE" id="PS50885"/>
    </source>
</evidence>
<organism evidence="9 10">
    <name type="scientific">Ramlibacter agri</name>
    <dbReference type="NCBI Taxonomy" id="2728837"/>
    <lineage>
        <taxon>Bacteria</taxon>
        <taxon>Pseudomonadati</taxon>
        <taxon>Pseudomonadota</taxon>
        <taxon>Betaproteobacteria</taxon>
        <taxon>Burkholderiales</taxon>
        <taxon>Comamonadaceae</taxon>
        <taxon>Ramlibacter</taxon>
    </lineage>
</organism>
<feature type="domain" description="Methyl-accepting transducer" evidence="7">
    <location>
        <begin position="148"/>
        <end position="377"/>
    </location>
</feature>
<keyword evidence="10" id="KW-1185">Reference proteome</keyword>
<dbReference type="InterPro" id="IPR004090">
    <property type="entry name" value="Chemotax_Me-accpt_rcpt"/>
</dbReference>
<keyword evidence="6" id="KW-1133">Transmembrane helix</keyword>
<proteinExistence type="inferred from homology"/>
<keyword evidence="2" id="KW-0488">Methylation</keyword>
<dbReference type="Gene3D" id="1.10.287.950">
    <property type="entry name" value="Methyl-accepting chemotaxis protein"/>
    <property type="match status" value="1"/>
</dbReference>
<dbReference type="SMART" id="SM00283">
    <property type="entry name" value="MA"/>
    <property type="match status" value="1"/>
</dbReference>
<evidence type="ECO:0000256" key="3">
    <source>
        <dbReference type="ARBA" id="ARBA00029447"/>
    </source>
</evidence>
<dbReference type="EMBL" id="JABBFX010000001">
    <property type="protein sequence ID" value="NML43113.1"/>
    <property type="molecule type" value="Genomic_DNA"/>
</dbReference>
<dbReference type="InterPro" id="IPR004089">
    <property type="entry name" value="MCPsignal_dom"/>
</dbReference>
<feature type="domain" description="HAMP" evidence="8">
    <location>
        <begin position="91"/>
        <end position="143"/>
    </location>
</feature>
<comment type="similarity">
    <text evidence="3">Belongs to the methyl-accepting chemotaxis (MCP) protein family.</text>
</comment>
<evidence type="ECO:0000256" key="2">
    <source>
        <dbReference type="ARBA" id="ARBA00022481"/>
    </source>
</evidence>
<keyword evidence="6" id="KW-0812">Transmembrane</keyword>
<dbReference type="CDD" id="cd11386">
    <property type="entry name" value="MCP_signal"/>
    <property type="match status" value="1"/>
</dbReference>
<keyword evidence="6" id="KW-0472">Membrane</keyword>
<dbReference type="SUPFAM" id="SSF58104">
    <property type="entry name" value="Methyl-accepting chemotaxis protein (MCP) signaling domain"/>
    <property type="match status" value="1"/>
</dbReference>
<keyword evidence="5" id="KW-0175">Coiled coil</keyword>
<dbReference type="PRINTS" id="PR00260">
    <property type="entry name" value="CHEMTRNSDUCR"/>
</dbReference>
<dbReference type="Proteomes" id="UP000541185">
    <property type="component" value="Unassembled WGS sequence"/>
</dbReference>
<evidence type="ECO:0000313" key="10">
    <source>
        <dbReference type="Proteomes" id="UP000541185"/>
    </source>
</evidence>
<evidence type="ECO:0000256" key="6">
    <source>
        <dbReference type="SAM" id="Phobius"/>
    </source>
</evidence>
<dbReference type="Pfam" id="PF00672">
    <property type="entry name" value="HAMP"/>
    <property type="match status" value="1"/>
</dbReference>
<evidence type="ECO:0000313" key="9">
    <source>
        <dbReference type="EMBL" id="NML43113.1"/>
    </source>
</evidence>
<feature type="transmembrane region" description="Helical" evidence="6">
    <location>
        <begin position="71"/>
        <end position="90"/>
    </location>
</feature>
<protein>
    <submittedName>
        <fullName evidence="9">HAMP domain-containing protein</fullName>
    </submittedName>
</protein>
<gene>
    <name evidence="9" type="ORF">HHL11_05075</name>
</gene>
<dbReference type="AlphaFoldDB" id="A0A848H351"/>
<keyword evidence="4" id="KW-0807">Transducer</keyword>
<dbReference type="PANTHER" id="PTHR43531">
    <property type="entry name" value="PROTEIN ICFG"/>
    <property type="match status" value="1"/>
</dbReference>
<dbReference type="PROSITE" id="PS50885">
    <property type="entry name" value="HAMP"/>
    <property type="match status" value="1"/>
</dbReference>
<dbReference type="SMART" id="SM00304">
    <property type="entry name" value="HAMP"/>
    <property type="match status" value="1"/>
</dbReference>
<dbReference type="GO" id="GO:0006935">
    <property type="term" value="P:chemotaxis"/>
    <property type="evidence" value="ECO:0007669"/>
    <property type="project" value="InterPro"/>
</dbReference>
<dbReference type="GO" id="GO:0004888">
    <property type="term" value="F:transmembrane signaling receptor activity"/>
    <property type="evidence" value="ECO:0007669"/>
    <property type="project" value="InterPro"/>
</dbReference>
<dbReference type="PANTHER" id="PTHR43531:SF14">
    <property type="entry name" value="METHYL-ACCEPTING CHEMOTAXIS PROTEIN I-RELATED"/>
    <property type="match status" value="1"/>
</dbReference>
<evidence type="ECO:0000256" key="5">
    <source>
        <dbReference type="SAM" id="Coils"/>
    </source>
</evidence>